<dbReference type="EMBL" id="MN740601">
    <property type="protein sequence ID" value="QHS78647.1"/>
    <property type="molecule type" value="Genomic_DNA"/>
</dbReference>
<dbReference type="InterPro" id="IPR029071">
    <property type="entry name" value="Ubiquitin-like_domsf"/>
</dbReference>
<evidence type="ECO:0008006" key="5">
    <source>
        <dbReference type="Google" id="ProtNLM"/>
    </source>
</evidence>
<dbReference type="GO" id="GO:0016020">
    <property type="term" value="C:membrane"/>
    <property type="evidence" value="ECO:0007669"/>
    <property type="project" value="UniProtKB-SubCell"/>
</dbReference>
<reference evidence="4" key="1">
    <citation type="journal article" date="2020" name="Nature">
        <title>Giant virus diversity and host interactions through global metagenomics.</title>
        <authorList>
            <person name="Schulz F."/>
            <person name="Roux S."/>
            <person name="Paez-Espino D."/>
            <person name="Jungbluth S."/>
            <person name="Walsh D.A."/>
            <person name="Denef V.J."/>
            <person name="McMahon K.D."/>
            <person name="Konstantinidis K.T."/>
            <person name="Eloe-Fadrosh E.A."/>
            <person name="Kyrpides N.C."/>
            <person name="Woyke T."/>
        </authorList>
    </citation>
    <scope>NUCLEOTIDE SEQUENCE</scope>
    <source>
        <strain evidence="4">GVMAG-S-1024976-23</strain>
    </source>
</reference>
<proteinExistence type="predicted"/>
<dbReference type="SUPFAM" id="SSF54236">
    <property type="entry name" value="Ubiquitin-like"/>
    <property type="match status" value="1"/>
</dbReference>
<dbReference type="Gene3D" id="3.10.20.90">
    <property type="entry name" value="Phosphatidylinositol 3-kinase Catalytic Subunit, Chain A, domain 1"/>
    <property type="match status" value="1"/>
</dbReference>
<keyword evidence="2" id="KW-0472">Membrane</keyword>
<evidence type="ECO:0000313" key="4">
    <source>
        <dbReference type="EMBL" id="QHS78647.1"/>
    </source>
</evidence>
<accession>A0A6C0AFT0</accession>
<protein>
    <recommendedName>
        <fullName evidence="5">Autophagy-related protein</fullName>
    </recommendedName>
</protein>
<keyword evidence="3" id="KW-0449">Lipoprotein</keyword>
<evidence type="ECO:0000256" key="2">
    <source>
        <dbReference type="ARBA" id="ARBA00023136"/>
    </source>
</evidence>
<dbReference type="InterPro" id="IPR004241">
    <property type="entry name" value="Atg8-like"/>
</dbReference>
<sequence>MAENSCTDFKKSMSFEKRLSESTKVLEKYPERVPIICQRSIHCKDIPIIRKMKYLVPIHFSIGQFIHIIRKRSDIKPEQAIFVFVNNNIPPNSDSILTVYDKYKDKDGFLYITYSGENTFG</sequence>
<organism evidence="4">
    <name type="scientific">viral metagenome</name>
    <dbReference type="NCBI Taxonomy" id="1070528"/>
    <lineage>
        <taxon>unclassified sequences</taxon>
        <taxon>metagenomes</taxon>
        <taxon>organismal metagenomes</taxon>
    </lineage>
</organism>
<dbReference type="AlphaFoldDB" id="A0A6C0AFT0"/>
<dbReference type="Pfam" id="PF02991">
    <property type="entry name" value="ATG8"/>
    <property type="match status" value="1"/>
</dbReference>
<evidence type="ECO:0000256" key="1">
    <source>
        <dbReference type="ARBA" id="ARBA00004370"/>
    </source>
</evidence>
<comment type="subcellular location">
    <subcellularLocation>
        <location evidence="1">Membrane</location>
    </subcellularLocation>
</comment>
<name>A0A6C0AFT0_9ZZZZ</name>
<dbReference type="PANTHER" id="PTHR10969">
    <property type="entry name" value="MICROTUBULE-ASSOCIATED PROTEINS 1A/1B LIGHT CHAIN 3-RELATED"/>
    <property type="match status" value="1"/>
</dbReference>
<evidence type="ECO:0000256" key="3">
    <source>
        <dbReference type="ARBA" id="ARBA00023288"/>
    </source>
</evidence>